<sequence>NNAYLGNTQDAMTYGLSFTDSLNKEHLYCSPNPILHSHILSDSLNNIHLGESQVSMS</sequence>
<comment type="caution">
    <text evidence="1">The sequence shown here is derived from an EMBL/GenBank/DDBJ whole genome shotgun (WGS) entry which is preliminary data.</text>
</comment>
<accession>A0ABQ9T8C0</accession>
<name>A0ABQ9T8C0_SAGOE</name>
<gene>
    <name evidence="1" type="ORF">P7K49_039606</name>
</gene>
<evidence type="ECO:0000313" key="1">
    <source>
        <dbReference type="EMBL" id="KAK2080983.1"/>
    </source>
</evidence>
<dbReference type="Proteomes" id="UP001266305">
    <property type="component" value="Unassembled WGS sequence"/>
</dbReference>
<dbReference type="EMBL" id="JASSZA010000432">
    <property type="protein sequence ID" value="KAK2080983.1"/>
    <property type="molecule type" value="Genomic_DNA"/>
</dbReference>
<feature type="non-terminal residue" evidence="1">
    <location>
        <position position="57"/>
    </location>
</feature>
<organism evidence="1 2">
    <name type="scientific">Saguinus oedipus</name>
    <name type="common">Cotton-top tamarin</name>
    <name type="synonym">Oedipomidas oedipus</name>
    <dbReference type="NCBI Taxonomy" id="9490"/>
    <lineage>
        <taxon>Eukaryota</taxon>
        <taxon>Metazoa</taxon>
        <taxon>Chordata</taxon>
        <taxon>Craniata</taxon>
        <taxon>Vertebrata</taxon>
        <taxon>Euteleostomi</taxon>
        <taxon>Mammalia</taxon>
        <taxon>Eutheria</taxon>
        <taxon>Euarchontoglires</taxon>
        <taxon>Primates</taxon>
        <taxon>Haplorrhini</taxon>
        <taxon>Platyrrhini</taxon>
        <taxon>Cebidae</taxon>
        <taxon>Callitrichinae</taxon>
        <taxon>Saguinus</taxon>
    </lineage>
</organism>
<evidence type="ECO:0000313" key="2">
    <source>
        <dbReference type="Proteomes" id="UP001266305"/>
    </source>
</evidence>
<feature type="non-terminal residue" evidence="1">
    <location>
        <position position="1"/>
    </location>
</feature>
<protein>
    <submittedName>
        <fullName evidence="1">Uncharacterized protein</fullName>
    </submittedName>
</protein>
<keyword evidence="2" id="KW-1185">Reference proteome</keyword>
<reference evidence="1 2" key="1">
    <citation type="submission" date="2023-05" db="EMBL/GenBank/DDBJ databases">
        <title>B98-5 Cell Line De Novo Hybrid Assembly: An Optical Mapping Approach.</title>
        <authorList>
            <person name="Kananen K."/>
            <person name="Auerbach J.A."/>
            <person name="Kautto E."/>
            <person name="Blachly J.S."/>
        </authorList>
    </citation>
    <scope>NUCLEOTIDE SEQUENCE [LARGE SCALE GENOMIC DNA]</scope>
    <source>
        <strain evidence="1">B95-8</strain>
        <tissue evidence="1">Cell line</tissue>
    </source>
</reference>
<proteinExistence type="predicted"/>